<evidence type="ECO:0000313" key="4">
    <source>
        <dbReference type="Proteomes" id="UP000553963"/>
    </source>
</evidence>
<feature type="region of interest" description="Disordered" evidence="2">
    <location>
        <begin position="104"/>
        <end position="136"/>
    </location>
</feature>
<dbReference type="Proteomes" id="UP000553963">
    <property type="component" value="Unassembled WGS sequence"/>
</dbReference>
<dbReference type="InterPro" id="IPR034706">
    <property type="entry name" value="CpoB"/>
</dbReference>
<comment type="subcellular location">
    <subcellularLocation>
        <location evidence="1">Periplasm</location>
    </subcellularLocation>
</comment>
<keyword evidence="1" id="KW-0574">Periplasm</keyword>
<keyword evidence="4" id="KW-1185">Reference proteome</keyword>
<feature type="compositionally biased region" description="Low complexity" evidence="2">
    <location>
        <begin position="178"/>
        <end position="195"/>
    </location>
</feature>
<protein>
    <recommendedName>
        <fullName evidence="1">Cell division coordinator CpoB</fullName>
    </recommendedName>
</protein>
<dbReference type="HAMAP" id="MF_02066">
    <property type="entry name" value="CpoB"/>
    <property type="match status" value="1"/>
</dbReference>
<keyword evidence="1" id="KW-0131">Cell cycle</keyword>
<dbReference type="InterPro" id="IPR019734">
    <property type="entry name" value="TPR_rpt"/>
</dbReference>
<dbReference type="GO" id="GO:0043093">
    <property type="term" value="P:FtsZ-dependent cytokinesis"/>
    <property type="evidence" value="ECO:0007669"/>
    <property type="project" value="UniProtKB-UniRule"/>
</dbReference>
<gene>
    <name evidence="1" type="primary">cpoB</name>
    <name evidence="3" type="ORF">GGR25_003106</name>
</gene>
<feature type="chain" id="PRO_5033190541" description="Cell division coordinator CpoB" evidence="1">
    <location>
        <begin position="28"/>
        <end position="320"/>
    </location>
</feature>
<dbReference type="InterPro" id="IPR011990">
    <property type="entry name" value="TPR-like_helical_dom_sf"/>
</dbReference>
<reference evidence="3 4" key="1">
    <citation type="submission" date="2020-08" db="EMBL/GenBank/DDBJ databases">
        <title>Genomic Encyclopedia of Type Strains, Phase IV (KMG-IV): sequencing the most valuable type-strain genomes for metagenomic binning, comparative biology and taxonomic classification.</title>
        <authorList>
            <person name="Goeker M."/>
        </authorList>
    </citation>
    <scope>NUCLEOTIDE SEQUENCE [LARGE SCALE GENOMIC DNA]</scope>
    <source>
        <strain evidence="3 4">DSM 25966</strain>
    </source>
</reference>
<keyword evidence="1" id="KW-0132">Cell division</keyword>
<dbReference type="RefSeq" id="WP_183399720.1">
    <property type="nucleotide sequence ID" value="NZ_JACIDS010000004.1"/>
</dbReference>
<feature type="compositionally biased region" description="Low complexity" evidence="2">
    <location>
        <begin position="123"/>
        <end position="136"/>
    </location>
</feature>
<dbReference type="EMBL" id="JACIDS010000004">
    <property type="protein sequence ID" value="MBB3932048.1"/>
    <property type="molecule type" value="Genomic_DNA"/>
</dbReference>
<name>A0A840AS25_9HYPH</name>
<dbReference type="NCBIfam" id="TIGR02795">
    <property type="entry name" value="tol_pal_ybgF"/>
    <property type="match status" value="1"/>
</dbReference>
<evidence type="ECO:0000256" key="1">
    <source>
        <dbReference type="HAMAP-Rule" id="MF_02066"/>
    </source>
</evidence>
<feature type="region of interest" description="Disordered" evidence="2">
    <location>
        <begin position="150"/>
        <end position="195"/>
    </location>
</feature>
<dbReference type="Pfam" id="PF13432">
    <property type="entry name" value="TPR_16"/>
    <property type="match status" value="1"/>
</dbReference>
<dbReference type="InterPro" id="IPR014162">
    <property type="entry name" value="CpoB_C"/>
</dbReference>
<evidence type="ECO:0000313" key="3">
    <source>
        <dbReference type="EMBL" id="MBB3932048.1"/>
    </source>
</evidence>
<comment type="function">
    <text evidence="1">Mediates coordination of peptidoglycan synthesis and outer membrane constriction during cell division.</text>
</comment>
<dbReference type="Gene3D" id="1.25.40.10">
    <property type="entry name" value="Tetratricopeptide repeat domain"/>
    <property type="match status" value="1"/>
</dbReference>
<dbReference type="GO" id="GO:0030288">
    <property type="term" value="C:outer membrane-bounded periplasmic space"/>
    <property type="evidence" value="ECO:0007669"/>
    <property type="project" value="UniProtKB-UniRule"/>
</dbReference>
<comment type="caution">
    <text evidence="3">The sequence shown here is derived from an EMBL/GenBank/DDBJ whole genome shotgun (WGS) entry which is preliminary data.</text>
</comment>
<dbReference type="Pfam" id="PF13174">
    <property type="entry name" value="TPR_6"/>
    <property type="match status" value="1"/>
</dbReference>
<organism evidence="3 4">
    <name type="scientific">Kaistia hirudinis</name>
    <dbReference type="NCBI Taxonomy" id="1293440"/>
    <lineage>
        <taxon>Bacteria</taxon>
        <taxon>Pseudomonadati</taxon>
        <taxon>Pseudomonadota</taxon>
        <taxon>Alphaproteobacteria</taxon>
        <taxon>Hyphomicrobiales</taxon>
        <taxon>Kaistiaceae</taxon>
        <taxon>Kaistia</taxon>
    </lineage>
</organism>
<sequence length="320" mass="33000" precursor="true">MSRRHILSAVVVLAGALAATQPGPAEAGLFDMFKRQDQSAPVPPAAVEQGAPIQDPGLVPVQSSSSEAQAALRMDRLEQQMRALTGQVEELTYQVRQLQDQLRAAQGGGAAKRAAAPPPVPAPKAAAPSAPAPNAAASDPVAAAIAAQGVAPADGPGTPPRPLGQIAVDPTNPQPLDLGALGSGAATAPPAPTGSASGDYDAAYDLVLKGDYDIAEASFRRFLASYPSDPLAADAQYWLGESLYARQDYRGAADAFLAGYQNFPKSAKAPDMLLKLGLSLYGLGQRDAACSTYGEILKKYPKSSNALIQRVKTEQANASC</sequence>
<dbReference type="SUPFAM" id="SSF48452">
    <property type="entry name" value="TPR-like"/>
    <property type="match status" value="1"/>
</dbReference>
<dbReference type="AlphaFoldDB" id="A0A840AS25"/>
<evidence type="ECO:0000256" key="2">
    <source>
        <dbReference type="SAM" id="MobiDB-lite"/>
    </source>
</evidence>
<feature type="signal peptide" evidence="1">
    <location>
        <begin position="1"/>
        <end position="27"/>
    </location>
</feature>
<comment type="similarity">
    <text evidence="1">Belongs to the CpoB family.</text>
</comment>
<keyword evidence="1" id="KW-0732">Signal</keyword>
<accession>A0A840AS25</accession>
<proteinExistence type="inferred from homology"/>